<name>A0ABM3ILP0_ZIZJJ</name>
<evidence type="ECO:0000256" key="1">
    <source>
        <dbReference type="SAM" id="MobiDB-lite"/>
    </source>
</evidence>
<keyword evidence="4" id="KW-1185">Reference proteome</keyword>
<feature type="region of interest" description="Disordered" evidence="1">
    <location>
        <begin position="37"/>
        <end position="65"/>
    </location>
</feature>
<feature type="chain" id="PRO_5045024627" evidence="3">
    <location>
        <begin position="29"/>
        <end position="128"/>
    </location>
</feature>
<keyword evidence="2" id="KW-0812">Transmembrane</keyword>
<keyword evidence="2" id="KW-1133">Transmembrane helix</keyword>
<keyword evidence="2" id="KW-0472">Membrane</keyword>
<keyword evidence="3" id="KW-0732">Signal</keyword>
<evidence type="ECO:0000256" key="3">
    <source>
        <dbReference type="SAM" id="SignalP"/>
    </source>
</evidence>
<proteinExistence type="predicted"/>
<evidence type="ECO:0000313" key="4">
    <source>
        <dbReference type="Proteomes" id="UP001652623"/>
    </source>
</evidence>
<feature type="compositionally biased region" description="Basic and acidic residues" evidence="1">
    <location>
        <begin position="42"/>
        <end position="56"/>
    </location>
</feature>
<protein>
    <submittedName>
        <fullName evidence="5 6">Uncharacterized protein LOC107420034 isoform X5</fullName>
    </submittedName>
</protein>
<dbReference type="Proteomes" id="UP001652623">
    <property type="component" value="Chromosome 5"/>
</dbReference>
<feature type="signal peptide" evidence="3">
    <location>
        <begin position="1"/>
        <end position="28"/>
    </location>
</feature>
<reference evidence="5 6" key="1">
    <citation type="submission" date="2025-05" db="UniProtKB">
        <authorList>
            <consortium name="RefSeq"/>
        </authorList>
    </citation>
    <scope>IDENTIFICATION</scope>
    <source>
        <tissue evidence="5 6">Seedling</tissue>
    </source>
</reference>
<sequence length="128" mass="14320">MNIYPAEKLTFLLELQALQALMLTLGHCAETSSQISRSIASDGKENKPYGKSKVHDSSSISKGQGIDAADSIITRAKTPEEKVSVMTKEDRVNYYDMFKLLSLLKSGVFVVQTWFSFFMSCLLSIFHE</sequence>
<accession>A0ABM3ILP0</accession>
<evidence type="ECO:0000313" key="7">
    <source>
        <dbReference type="RefSeq" id="XP_048331205.1"/>
    </source>
</evidence>
<organism evidence="4 6">
    <name type="scientific">Ziziphus jujuba</name>
    <name type="common">Chinese jujube</name>
    <name type="synonym">Ziziphus sativa</name>
    <dbReference type="NCBI Taxonomy" id="326968"/>
    <lineage>
        <taxon>Eukaryota</taxon>
        <taxon>Viridiplantae</taxon>
        <taxon>Streptophyta</taxon>
        <taxon>Embryophyta</taxon>
        <taxon>Tracheophyta</taxon>
        <taxon>Spermatophyta</taxon>
        <taxon>Magnoliopsida</taxon>
        <taxon>eudicotyledons</taxon>
        <taxon>Gunneridae</taxon>
        <taxon>Pentapetalae</taxon>
        <taxon>rosids</taxon>
        <taxon>fabids</taxon>
        <taxon>Rosales</taxon>
        <taxon>Rhamnaceae</taxon>
        <taxon>Paliureae</taxon>
        <taxon>Ziziphus</taxon>
    </lineage>
</organism>
<dbReference type="RefSeq" id="XP_048331203.1">
    <property type="nucleotide sequence ID" value="XM_048475246.2"/>
</dbReference>
<evidence type="ECO:0000313" key="6">
    <source>
        <dbReference type="RefSeq" id="XP_048331204.1"/>
    </source>
</evidence>
<dbReference type="RefSeq" id="XP_048331205.1">
    <property type="nucleotide sequence ID" value="XM_048475248.2"/>
</dbReference>
<dbReference type="GeneID" id="107420034"/>
<evidence type="ECO:0000313" key="5">
    <source>
        <dbReference type="RefSeq" id="XP_048331203.1"/>
    </source>
</evidence>
<feature type="transmembrane region" description="Helical" evidence="2">
    <location>
        <begin position="107"/>
        <end position="126"/>
    </location>
</feature>
<dbReference type="RefSeq" id="XP_048331204.1">
    <property type="nucleotide sequence ID" value="XM_048475247.2"/>
</dbReference>
<evidence type="ECO:0000256" key="2">
    <source>
        <dbReference type="SAM" id="Phobius"/>
    </source>
</evidence>
<gene>
    <name evidence="5 6 7" type="primary">LOC107420034</name>
</gene>